<feature type="domain" description="Thioredoxin" evidence="4">
    <location>
        <begin position="556"/>
        <end position="654"/>
    </location>
</feature>
<dbReference type="GO" id="GO:0005783">
    <property type="term" value="C:endoplasmic reticulum"/>
    <property type="evidence" value="ECO:0007669"/>
    <property type="project" value="TreeGrafter"/>
</dbReference>
<dbReference type="Pfam" id="PF00085">
    <property type="entry name" value="Thioredoxin"/>
    <property type="match status" value="1"/>
</dbReference>
<dbReference type="PANTHER" id="PTHR45672">
    <property type="entry name" value="PROTEIN DISULFIDE-ISOMERASE C17H9.14C-RELATED"/>
    <property type="match status" value="1"/>
</dbReference>
<evidence type="ECO:0000259" key="4">
    <source>
        <dbReference type="Pfam" id="PF00085"/>
    </source>
</evidence>
<sequence>MFANLLQLNLLILLALQLMVHASSAVAELQCRSEFEAIAAKAIVISRPGADLREGSNKEFSLMHHLTELAHVRKVGVHSLVDRASVAVVLSDQLAADIKASWNTSLEVLTAKNLAFVAKLDCSKGAADICNRIRGSCASPRDHRIFLLSAYCSESVTCSPIGSQIGLDGKQSVPPGTLGYIAFRLLERQLFIARELGELWFEISFTSEYLIQQEIQDAHGSRLSNDGTPVAMFVTWPTKSPAYYHILNLFLDAALSLKKLFSFHIADAQLSQIREQSQRPTYRYEFESHQAHLALFTKDHCQSAPDWAFNCKPIVATADSLLTSEQFSGFLVHQILKEQSARSDVSGILPYPAFFQKTFFMEAFAALSDTYVLGVAADETAMKNTLLDWERMRDILVVLEGNFGLTFYPLVLTKPLAMDLTTGLDSGVEISGACEKLCFIIRMPGTDFGLFGPHDPMMKLDSAVRDAIDRSQSYRESIQLSLHNIEFFNRGQLPSALTTCGHLFGGDCTDETASFTEQSDDDPSPHDIDGVDAFVEQSKFNEIYNTTGILVVDKSQELFDSFLLLLDADRPWLVLFTVPWSPVCKAARAIWSAVNQCVKRAGMQDVQLVKLDCFEANQLCSYLKVNTYPTVAMYKRGTKLSEYAGPISVGRLCAFAHLALSPPVLHSQSSEKTRDLLETFLPLMSRAFVISGPEISSSVITLALEMQFKDVFIFEELTDRNRSSTFAAFYHESFPASRQFTGDINDSIKLMSFITRGHLYVIFPCSWAYLAEAVNSARPLIVLFHTTSVTDYLDILKNLGNQFIEKGASVCHLKLHRHHELDDLVQKIAGHSLPALVLLTGDRSALHRLPLGPIPAGALIAEASEWARKGLGGELTGEQSIETNPEPWKPAHPVYNFVEQVYRGKVNSNNKSSGNRFGRVLSNRPFASNSERKEDTINVVKSPIVSAQDKVPNGVIHEEL</sequence>
<keyword evidence="2 3" id="KW-0732">Signal</keyword>
<comment type="similarity">
    <text evidence="1">Belongs to the protein disulfide isomerase family.</text>
</comment>
<accession>A0A267GPK6</accession>
<dbReference type="SUPFAM" id="SSF52833">
    <property type="entry name" value="Thioredoxin-like"/>
    <property type="match status" value="1"/>
</dbReference>
<comment type="caution">
    <text evidence="6">The sequence shown here is derived from an EMBL/GenBank/DDBJ whole genome shotgun (WGS) entry which is preliminary data.</text>
</comment>
<keyword evidence="7" id="KW-1185">Reference proteome</keyword>
<dbReference type="GO" id="GO:0006457">
    <property type="term" value="P:protein folding"/>
    <property type="evidence" value="ECO:0007669"/>
    <property type="project" value="TreeGrafter"/>
</dbReference>
<dbReference type="AlphaFoldDB" id="A0A267GPK6"/>
<evidence type="ECO:0000256" key="1">
    <source>
        <dbReference type="ARBA" id="ARBA00006347"/>
    </source>
</evidence>
<proteinExistence type="inferred from homology"/>
<dbReference type="EMBL" id="NIVC01000240">
    <property type="protein sequence ID" value="PAA87239.1"/>
    <property type="molecule type" value="Genomic_DNA"/>
</dbReference>
<reference evidence="6 7" key="1">
    <citation type="submission" date="2017-06" db="EMBL/GenBank/DDBJ databases">
        <title>A platform for efficient transgenesis in Macrostomum lignano, a flatworm model organism for stem cell research.</title>
        <authorList>
            <person name="Berezikov E."/>
        </authorList>
    </citation>
    <scope>NUCLEOTIDE SEQUENCE [LARGE SCALE GENOMIC DNA]</scope>
    <source>
        <strain evidence="6">DV1</strain>
        <tissue evidence="6">Whole organism</tissue>
    </source>
</reference>
<name>A0A267GPK6_9PLAT</name>
<dbReference type="STRING" id="282301.A0A267GPK6"/>
<evidence type="ECO:0000313" key="7">
    <source>
        <dbReference type="Proteomes" id="UP000215902"/>
    </source>
</evidence>
<dbReference type="EMBL" id="NIVC01004293">
    <property type="protein sequence ID" value="PAA47909.1"/>
    <property type="molecule type" value="Genomic_DNA"/>
</dbReference>
<organism evidence="6 7">
    <name type="scientific">Macrostomum lignano</name>
    <dbReference type="NCBI Taxonomy" id="282301"/>
    <lineage>
        <taxon>Eukaryota</taxon>
        <taxon>Metazoa</taxon>
        <taxon>Spiralia</taxon>
        <taxon>Lophotrochozoa</taxon>
        <taxon>Platyhelminthes</taxon>
        <taxon>Rhabditophora</taxon>
        <taxon>Macrostomorpha</taxon>
        <taxon>Macrostomida</taxon>
        <taxon>Macrostomidae</taxon>
        <taxon>Macrostomum</taxon>
    </lineage>
</organism>
<evidence type="ECO:0000313" key="5">
    <source>
        <dbReference type="EMBL" id="PAA47909.1"/>
    </source>
</evidence>
<dbReference type="PANTHER" id="PTHR45672:SF3">
    <property type="entry name" value="THIOREDOXIN DOMAIN-CONTAINING PROTEIN 5"/>
    <property type="match status" value="1"/>
</dbReference>
<dbReference type="InterPro" id="IPR013766">
    <property type="entry name" value="Thioredoxin_domain"/>
</dbReference>
<feature type="chain" id="PRO_5011916206" description="Thioredoxin domain-containing protein" evidence="3">
    <location>
        <begin position="23"/>
        <end position="960"/>
    </location>
</feature>
<protein>
    <recommendedName>
        <fullName evidence="4">Thioredoxin domain-containing protein</fullName>
    </recommendedName>
</protein>
<dbReference type="Gene3D" id="3.40.30.10">
    <property type="entry name" value="Glutaredoxin"/>
    <property type="match status" value="1"/>
</dbReference>
<feature type="signal peptide" evidence="3">
    <location>
        <begin position="1"/>
        <end position="22"/>
    </location>
</feature>
<dbReference type="CDD" id="cd02961">
    <property type="entry name" value="PDI_a_family"/>
    <property type="match status" value="1"/>
</dbReference>
<dbReference type="GO" id="GO:0003756">
    <property type="term" value="F:protein disulfide isomerase activity"/>
    <property type="evidence" value="ECO:0007669"/>
    <property type="project" value="TreeGrafter"/>
</dbReference>
<evidence type="ECO:0000256" key="2">
    <source>
        <dbReference type="ARBA" id="ARBA00022729"/>
    </source>
</evidence>
<gene>
    <name evidence="6" type="ORF">BOX15_Mlig011394g1</name>
    <name evidence="5" type="ORF">BOX15_Mlig011394g2</name>
</gene>
<evidence type="ECO:0000313" key="6">
    <source>
        <dbReference type="EMBL" id="PAA87239.1"/>
    </source>
</evidence>
<dbReference type="Proteomes" id="UP000215902">
    <property type="component" value="Unassembled WGS sequence"/>
</dbReference>
<dbReference type="InterPro" id="IPR036249">
    <property type="entry name" value="Thioredoxin-like_sf"/>
</dbReference>
<dbReference type="InterPro" id="IPR051063">
    <property type="entry name" value="PDI"/>
</dbReference>
<dbReference type="OrthoDB" id="427280at2759"/>
<evidence type="ECO:0000256" key="3">
    <source>
        <dbReference type="SAM" id="SignalP"/>
    </source>
</evidence>